<accession>A0ABP5E8T0</accession>
<protein>
    <recommendedName>
        <fullName evidence="4">Secreted protein</fullName>
    </recommendedName>
</protein>
<evidence type="ECO:0000313" key="2">
    <source>
        <dbReference type="EMBL" id="GAA1993598.1"/>
    </source>
</evidence>
<evidence type="ECO:0000256" key="1">
    <source>
        <dbReference type="SAM" id="SignalP"/>
    </source>
</evidence>
<reference evidence="3" key="1">
    <citation type="journal article" date="2019" name="Int. J. Syst. Evol. Microbiol.">
        <title>The Global Catalogue of Microorganisms (GCM) 10K type strain sequencing project: providing services to taxonomists for standard genome sequencing and annotation.</title>
        <authorList>
            <consortium name="The Broad Institute Genomics Platform"/>
            <consortium name="The Broad Institute Genome Sequencing Center for Infectious Disease"/>
            <person name="Wu L."/>
            <person name="Ma J."/>
        </authorList>
    </citation>
    <scope>NUCLEOTIDE SEQUENCE [LARGE SCALE GENOMIC DNA]</scope>
    <source>
        <strain evidence="3">JCM 16013</strain>
    </source>
</reference>
<keyword evidence="1" id="KW-0732">Signal</keyword>
<keyword evidence="3" id="KW-1185">Reference proteome</keyword>
<dbReference type="RefSeq" id="WP_344661190.1">
    <property type="nucleotide sequence ID" value="NZ_BAAAQM010000050.1"/>
</dbReference>
<sequence>MAFRGLFHRFRNRALAAAAAGAALVAVAAAPAAATTGQPSGPYTGMGTCPTASAPMQSPDNAIVGCVVATIGGGGFTVGSTKVNFTSPMTVTFGMYWSATGPTVTFPDGTTAALFSTAAPTDGKELTASPLDVPIPGLSNFWPGVTSAIVLIEPAGPVTAFAPLSAGENYPLFKLPIKLHLLNAFLGLNCYVGSNSSPIVLSPTAGTTSPPPPNQPITGDPGTIAIDNDPNGFGTSVIDFSGATMVDNALSVPGAHGCGLFDSADWIVNSLFGVPSAAGHNTITLTGVGSTIAVDPSISDLTNAINATRK</sequence>
<gene>
    <name evidence="2" type="ORF">GCM10009838_67110</name>
</gene>
<proteinExistence type="predicted"/>
<organism evidence="2 3">
    <name type="scientific">Catenulispora subtropica</name>
    <dbReference type="NCBI Taxonomy" id="450798"/>
    <lineage>
        <taxon>Bacteria</taxon>
        <taxon>Bacillati</taxon>
        <taxon>Actinomycetota</taxon>
        <taxon>Actinomycetes</taxon>
        <taxon>Catenulisporales</taxon>
        <taxon>Catenulisporaceae</taxon>
        <taxon>Catenulispora</taxon>
    </lineage>
</organism>
<feature type="chain" id="PRO_5046492274" description="Secreted protein" evidence="1">
    <location>
        <begin position="29"/>
        <end position="310"/>
    </location>
</feature>
<name>A0ABP5E8T0_9ACTN</name>
<dbReference type="Proteomes" id="UP001499854">
    <property type="component" value="Unassembled WGS sequence"/>
</dbReference>
<evidence type="ECO:0008006" key="4">
    <source>
        <dbReference type="Google" id="ProtNLM"/>
    </source>
</evidence>
<evidence type="ECO:0000313" key="3">
    <source>
        <dbReference type="Proteomes" id="UP001499854"/>
    </source>
</evidence>
<feature type="signal peptide" evidence="1">
    <location>
        <begin position="1"/>
        <end position="28"/>
    </location>
</feature>
<dbReference type="EMBL" id="BAAAQM010000050">
    <property type="protein sequence ID" value="GAA1993598.1"/>
    <property type="molecule type" value="Genomic_DNA"/>
</dbReference>
<comment type="caution">
    <text evidence="2">The sequence shown here is derived from an EMBL/GenBank/DDBJ whole genome shotgun (WGS) entry which is preliminary data.</text>
</comment>